<dbReference type="InterPro" id="IPR048680">
    <property type="entry name" value="COG4_N"/>
</dbReference>
<feature type="compositionally biased region" description="Polar residues" evidence="9">
    <location>
        <begin position="646"/>
        <end position="663"/>
    </location>
</feature>
<keyword evidence="5" id="KW-0653">Protein transport</keyword>
<evidence type="ECO:0000256" key="1">
    <source>
        <dbReference type="ARBA" id="ARBA00004395"/>
    </source>
</evidence>
<dbReference type="InterPro" id="IPR048684">
    <property type="entry name" value="COG4_C"/>
</dbReference>
<feature type="region of interest" description="Disordered" evidence="9">
    <location>
        <begin position="601"/>
        <end position="669"/>
    </location>
</feature>
<dbReference type="Proteomes" id="UP000324585">
    <property type="component" value="Unassembled WGS sequence"/>
</dbReference>
<evidence type="ECO:0000256" key="4">
    <source>
        <dbReference type="ARBA" id="ARBA00022448"/>
    </source>
</evidence>
<feature type="compositionally biased region" description="Low complexity" evidence="9">
    <location>
        <begin position="169"/>
        <end position="184"/>
    </location>
</feature>
<evidence type="ECO:0000256" key="9">
    <source>
        <dbReference type="SAM" id="MobiDB-lite"/>
    </source>
</evidence>
<gene>
    <name evidence="11" type="ORF">FVE85_3709</name>
</gene>
<keyword evidence="12" id="KW-1185">Reference proteome</keyword>
<protein>
    <recommendedName>
        <fullName evidence="3">Conserved oligomeric Golgi complex subunit 4</fullName>
    </recommendedName>
    <alternativeName>
        <fullName evidence="8">Component of oligomeric Golgi complex 4</fullName>
    </alternativeName>
</protein>
<keyword evidence="7" id="KW-0472">Membrane</keyword>
<sequence>MKIRLFFLSLADEPRFAKMPSERLHKRTCCFCRSTSGGALPPQATVDNTWVCFGHGGGSVLVCRFRWRPVCLACQLSKRGAEARKGHSRGCWCQHLCSAGRNPHTSSLSTVHTVPPSVFLRPLKDGNAILIPSALGERETRTRTSAGHGGEDVRGDTLTHASRDNEDSPAAPATTRHAAPRAGAIRMVQHRTSSPLPPAPSVVMGDALPKGGGSGGSSGASFKLSESLGMSVTRAMEHASSDAGEQLLLPPVSDLALEEEIRAALTDTIAQESEVEVQLEALLNAVAVSAATRSDSVRSVAQSLDTVAGRGHQLVRQLKANASTARTVSQHVRELDLLVTRVQASLSCIQDIIELRKCAELLQAALDRDDIQAACVCSRTFLRLKQSDSVENGEAYTAVAQLTAGLETLVQRIRSDAKQLMDQDHIAPIATVIQIASRFESTGLLAEGIAYFGSYVQRAVKLESDIEIERCALLQPSFPKETAGLQGADLPHVVAMTSLFEIVASYAVESEEGLLETFGAHAVIQIAQKLQEQCDGQAKLILESYTAFRSLHSIADMLFSGSVIPRDLDPLLDEIAIISQRTTAYFDFLRQRTIAATTLQTGSANSGAVNGGAGDRDVGSGNDRAAQQQAGGQLIQSPALSPPTGTPKSPLQRTLSSPSSGNEGHSAGLGMDTLQQKELLDEGERFDSLLRNSRLSQMVLSLSEKYTLMEGYFMRENILKAIEIDDAPLPGAPRFSSAVDDIFFVFQKCVRRAVSYASTETLCSVVSIINSVMASDVLSFVQHRLQETNKFAVGGPSGTSSGIRMGGSGTKSLLSGASGMSNVLYGGGTSTGTAGSAKGGSLASFPPAKYGFSVALNNALMSSEYALKLRAGIERDAASVLRTARDRTQLAQVLSEVSEHSRFLARAGEDGMDQLVNTLTGRLPNAIAAMNRIHYLLDEKDYSHGFDSSDEFVQTFIDEMELRVLKGLEEKLIEANWDSLVRRLAEWTSRRLEALILPASAARTGSGTNSDSNANISQQRGLRFSSLGALRFDRDIRALSSYFSTKTRRVSIRDVFARLSQVALLVNLEKPQEIYDLWGTNAGGMTWRLTPSEVRRTLALRVDFSADTIKALKL</sequence>
<organism evidence="11 12">
    <name type="scientific">Porphyridium purpureum</name>
    <name type="common">Red alga</name>
    <name type="synonym">Porphyridium cruentum</name>
    <dbReference type="NCBI Taxonomy" id="35688"/>
    <lineage>
        <taxon>Eukaryota</taxon>
        <taxon>Rhodophyta</taxon>
        <taxon>Bangiophyceae</taxon>
        <taxon>Porphyridiales</taxon>
        <taxon>Porphyridiaceae</taxon>
        <taxon>Porphyridium</taxon>
    </lineage>
</organism>
<proteinExistence type="inferred from homology"/>
<keyword evidence="6" id="KW-0333">Golgi apparatus</keyword>
<accession>A0A5J4YLB1</accession>
<dbReference type="Gene3D" id="1.10.287.1060">
    <property type="entry name" value="ESAT-6-like"/>
    <property type="match status" value="1"/>
</dbReference>
<name>A0A5J4YLB1_PORPP</name>
<dbReference type="PANTHER" id="PTHR24016:SF0">
    <property type="entry name" value="CONSERVED OLIGOMERIC GOLGI COMPLEX SUBUNIT 4"/>
    <property type="match status" value="1"/>
</dbReference>
<dbReference type="InterPro" id="IPR013167">
    <property type="entry name" value="COG4_M"/>
</dbReference>
<dbReference type="Gene3D" id="1.20.58.1970">
    <property type="match status" value="1"/>
</dbReference>
<feature type="region of interest" description="Disordered" evidence="9">
    <location>
        <begin position="131"/>
        <end position="221"/>
    </location>
</feature>
<evidence type="ECO:0000256" key="2">
    <source>
        <dbReference type="ARBA" id="ARBA00009215"/>
    </source>
</evidence>
<evidence type="ECO:0000256" key="8">
    <source>
        <dbReference type="ARBA" id="ARBA00031340"/>
    </source>
</evidence>
<keyword evidence="4" id="KW-0813">Transport</keyword>
<comment type="subcellular location">
    <subcellularLocation>
        <location evidence="1">Golgi apparatus membrane</location>
        <topology evidence="1">Peripheral membrane protein</topology>
    </subcellularLocation>
</comment>
<evidence type="ECO:0000256" key="5">
    <source>
        <dbReference type="ARBA" id="ARBA00022927"/>
    </source>
</evidence>
<comment type="similarity">
    <text evidence="2">Belongs to the COG4 family.</text>
</comment>
<evidence type="ECO:0000256" key="3">
    <source>
        <dbReference type="ARBA" id="ARBA00020975"/>
    </source>
</evidence>
<dbReference type="OMA" id="YGAMALE"/>
<dbReference type="GO" id="GO:0000139">
    <property type="term" value="C:Golgi membrane"/>
    <property type="evidence" value="ECO:0007669"/>
    <property type="project" value="UniProtKB-SubCell"/>
</dbReference>
<evidence type="ECO:0000256" key="6">
    <source>
        <dbReference type="ARBA" id="ARBA00023034"/>
    </source>
</evidence>
<dbReference type="EMBL" id="VRMN01000010">
    <property type="protein sequence ID" value="KAA8492271.1"/>
    <property type="molecule type" value="Genomic_DNA"/>
</dbReference>
<feature type="compositionally biased region" description="Basic and acidic residues" evidence="9">
    <location>
        <begin position="149"/>
        <end position="166"/>
    </location>
</feature>
<dbReference type="GO" id="GO:0015031">
    <property type="term" value="P:protein transport"/>
    <property type="evidence" value="ECO:0007669"/>
    <property type="project" value="UniProtKB-KW"/>
</dbReference>
<evidence type="ECO:0000313" key="11">
    <source>
        <dbReference type="EMBL" id="KAA8492271.1"/>
    </source>
</evidence>
<dbReference type="AlphaFoldDB" id="A0A5J4YLB1"/>
<dbReference type="SMART" id="SM00762">
    <property type="entry name" value="Cog4"/>
    <property type="match status" value="1"/>
</dbReference>
<dbReference type="Pfam" id="PF08318">
    <property type="entry name" value="COG4_m"/>
    <property type="match status" value="2"/>
</dbReference>
<dbReference type="OrthoDB" id="47059at2759"/>
<evidence type="ECO:0000256" key="7">
    <source>
        <dbReference type="ARBA" id="ARBA00023136"/>
    </source>
</evidence>
<reference evidence="12" key="1">
    <citation type="journal article" date="2019" name="Nat. Commun.">
        <title>Expansion of phycobilisome linker gene families in mesophilic red algae.</title>
        <authorList>
            <person name="Lee J."/>
            <person name="Kim D."/>
            <person name="Bhattacharya D."/>
            <person name="Yoon H.S."/>
        </authorList>
    </citation>
    <scope>NUCLEOTIDE SEQUENCE [LARGE SCALE GENOMIC DNA]</scope>
    <source>
        <strain evidence="12">CCMP 1328</strain>
    </source>
</reference>
<evidence type="ECO:0000313" key="12">
    <source>
        <dbReference type="Proteomes" id="UP000324585"/>
    </source>
</evidence>
<dbReference type="Pfam" id="PF20662">
    <property type="entry name" value="COG4_C"/>
    <property type="match status" value="1"/>
</dbReference>
<dbReference type="Pfam" id="PF20663">
    <property type="entry name" value="COG4_N"/>
    <property type="match status" value="1"/>
</dbReference>
<evidence type="ECO:0000259" key="10">
    <source>
        <dbReference type="SMART" id="SM00762"/>
    </source>
</evidence>
<feature type="domain" description="COG4 transport protein middle alpha-helical bundle" evidence="10">
    <location>
        <begin position="399"/>
        <end position="786"/>
    </location>
</feature>
<dbReference type="InterPro" id="IPR048682">
    <property type="entry name" value="COG4"/>
</dbReference>
<comment type="caution">
    <text evidence="11">The sequence shown here is derived from an EMBL/GenBank/DDBJ whole genome shotgun (WGS) entry which is preliminary data.</text>
</comment>
<dbReference type="PANTHER" id="PTHR24016">
    <property type="entry name" value="CONSERVED OLIGOMERIC GOLGI COMPLEX SUBUNIT 4"/>
    <property type="match status" value="1"/>
</dbReference>